<sequence>MLAVNEDGPRSAGRRGFAEVERYALDGESDEWADLRLAPGGHGH</sequence>
<keyword evidence="2" id="KW-1185">Reference proteome</keyword>
<protein>
    <submittedName>
        <fullName evidence="1">Uncharacterized protein</fullName>
    </submittedName>
</protein>
<dbReference type="Proteomes" id="UP000585836">
    <property type="component" value="Unassembled WGS sequence"/>
</dbReference>
<comment type="caution">
    <text evidence="1">The sequence shown here is derived from an EMBL/GenBank/DDBJ whole genome shotgun (WGS) entry which is preliminary data.</text>
</comment>
<evidence type="ECO:0000313" key="1">
    <source>
        <dbReference type="EMBL" id="MBB5927832.1"/>
    </source>
</evidence>
<gene>
    <name evidence="1" type="ORF">FHS34_003295</name>
</gene>
<reference evidence="1 2" key="1">
    <citation type="submission" date="2020-08" db="EMBL/GenBank/DDBJ databases">
        <title>Genomic Encyclopedia of Type Strains, Phase III (KMG-III): the genomes of soil and plant-associated and newly described type strains.</title>
        <authorList>
            <person name="Whitman W."/>
        </authorList>
    </citation>
    <scope>NUCLEOTIDE SEQUENCE [LARGE SCALE GENOMIC DNA]</scope>
    <source>
        <strain evidence="1 2">CECT 3313</strain>
    </source>
</reference>
<evidence type="ECO:0000313" key="2">
    <source>
        <dbReference type="Proteomes" id="UP000585836"/>
    </source>
</evidence>
<dbReference type="EMBL" id="JACHJK010000005">
    <property type="protein sequence ID" value="MBB5927832.1"/>
    <property type="molecule type" value="Genomic_DNA"/>
</dbReference>
<dbReference type="RefSeq" id="WP_263978395.1">
    <property type="nucleotide sequence ID" value="NZ_BAAAWF010000074.1"/>
</dbReference>
<dbReference type="AlphaFoldDB" id="A0A7W9PVD5"/>
<proteinExistence type="predicted"/>
<accession>A0A7W9PVD5</accession>
<name>A0A7W9PVD5_9ACTN</name>
<organism evidence="1 2">
    <name type="scientific">Streptomyces echinatus</name>
    <dbReference type="NCBI Taxonomy" id="67293"/>
    <lineage>
        <taxon>Bacteria</taxon>
        <taxon>Bacillati</taxon>
        <taxon>Actinomycetota</taxon>
        <taxon>Actinomycetes</taxon>
        <taxon>Kitasatosporales</taxon>
        <taxon>Streptomycetaceae</taxon>
        <taxon>Streptomyces</taxon>
    </lineage>
</organism>